<dbReference type="Gene3D" id="3.30.450.20">
    <property type="entry name" value="PAS domain"/>
    <property type="match status" value="1"/>
</dbReference>
<dbReference type="SMART" id="SM00052">
    <property type="entry name" value="EAL"/>
    <property type="match status" value="1"/>
</dbReference>
<feature type="domain" description="PAS" evidence="1">
    <location>
        <begin position="15"/>
        <end position="51"/>
    </location>
</feature>
<gene>
    <name evidence="4" type="primary">gmr_11</name>
    <name evidence="4" type="ORF">GHA_02903</name>
</gene>
<dbReference type="AlphaFoldDB" id="A0AA35D8U5"/>
<dbReference type="InterPro" id="IPR035965">
    <property type="entry name" value="PAS-like_dom_sf"/>
</dbReference>
<dbReference type="Pfam" id="PF13426">
    <property type="entry name" value="PAS_9"/>
    <property type="match status" value="1"/>
</dbReference>
<dbReference type="CDD" id="cd00130">
    <property type="entry name" value="PAS"/>
    <property type="match status" value="1"/>
</dbReference>
<evidence type="ECO:0000259" key="1">
    <source>
        <dbReference type="PROSITE" id="PS50112"/>
    </source>
</evidence>
<dbReference type="Gene3D" id="3.30.450.40">
    <property type="match status" value="1"/>
</dbReference>
<comment type="caution">
    <text evidence="4">The sequence shown here is derived from an EMBL/GenBank/DDBJ whole genome shotgun (WGS) entry which is preliminary data.</text>
</comment>
<dbReference type="PIRSF" id="PIRSF005925">
    <property type="entry name" value="Dos"/>
    <property type="match status" value="1"/>
</dbReference>
<dbReference type="InterPro" id="IPR035919">
    <property type="entry name" value="EAL_sf"/>
</dbReference>
<dbReference type="Gene3D" id="3.20.20.450">
    <property type="entry name" value="EAL domain"/>
    <property type="match status" value="1"/>
</dbReference>
<dbReference type="CDD" id="cd01949">
    <property type="entry name" value="GGDEF"/>
    <property type="match status" value="1"/>
</dbReference>
<dbReference type="InterPro" id="IPR003018">
    <property type="entry name" value="GAF"/>
</dbReference>
<dbReference type="SMART" id="SM00065">
    <property type="entry name" value="GAF"/>
    <property type="match status" value="1"/>
</dbReference>
<dbReference type="InterPro" id="IPR043128">
    <property type="entry name" value="Rev_trsase/Diguanyl_cyclase"/>
</dbReference>
<dbReference type="PROSITE" id="PS50883">
    <property type="entry name" value="EAL"/>
    <property type="match status" value="1"/>
</dbReference>
<dbReference type="InterPro" id="IPR001633">
    <property type="entry name" value="EAL_dom"/>
</dbReference>
<dbReference type="PANTHER" id="PTHR44757:SF2">
    <property type="entry name" value="BIOFILM ARCHITECTURE MAINTENANCE PROTEIN MBAA"/>
    <property type="match status" value="1"/>
</dbReference>
<accession>A0AA35D8U5</accession>
<dbReference type="Gene3D" id="3.30.70.270">
    <property type="match status" value="1"/>
</dbReference>
<dbReference type="InterPro" id="IPR029016">
    <property type="entry name" value="GAF-like_dom_sf"/>
</dbReference>
<feature type="domain" description="GGDEF" evidence="3">
    <location>
        <begin position="328"/>
        <end position="460"/>
    </location>
</feature>
<evidence type="ECO:0000313" key="5">
    <source>
        <dbReference type="Proteomes" id="UP000834458"/>
    </source>
</evidence>
<dbReference type="EMBL" id="CAHPSC010000049">
    <property type="protein sequence ID" value="CAB5702673.1"/>
    <property type="molecule type" value="Genomic_DNA"/>
</dbReference>
<dbReference type="RefSeq" id="WP_234688028.1">
    <property type="nucleotide sequence ID" value="NZ_CAHPSC010000049.1"/>
</dbReference>
<dbReference type="InterPro" id="IPR000014">
    <property type="entry name" value="PAS"/>
</dbReference>
<dbReference type="PROSITE" id="PS50887">
    <property type="entry name" value="GGDEF"/>
    <property type="match status" value="1"/>
</dbReference>
<dbReference type="Proteomes" id="UP000834458">
    <property type="component" value="Unassembled WGS sequence"/>
</dbReference>
<dbReference type="SUPFAM" id="SSF141868">
    <property type="entry name" value="EAL domain-like"/>
    <property type="match status" value="1"/>
</dbReference>
<evidence type="ECO:0000259" key="2">
    <source>
        <dbReference type="PROSITE" id="PS50883"/>
    </source>
</evidence>
<name>A0AA35D8U5_9BURK</name>
<dbReference type="InterPro" id="IPR052155">
    <property type="entry name" value="Biofilm_reg_signaling"/>
</dbReference>
<evidence type="ECO:0000313" key="4">
    <source>
        <dbReference type="EMBL" id="CAB5702673.1"/>
    </source>
</evidence>
<dbReference type="Pfam" id="PF13185">
    <property type="entry name" value="GAF_2"/>
    <property type="match status" value="1"/>
</dbReference>
<dbReference type="SUPFAM" id="SSF55781">
    <property type="entry name" value="GAF domain-like"/>
    <property type="match status" value="1"/>
</dbReference>
<dbReference type="SUPFAM" id="SSF55073">
    <property type="entry name" value="Nucleotide cyclase"/>
    <property type="match status" value="1"/>
</dbReference>
<dbReference type="GO" id="GO:0071111">
    <property type="term" value="F:cyclic-guanylate-specific phosphodiesterase activity"/>
    <property type="evidence" value="ECO:0007669"/>
    <property type="project" value="UniProtKB-EC"/>
</dbReference>
<dbReference type="SMART" id="SM00267">
    <property type="entry name" value="GGDEF"/>
    <property type="match status" value="1"/>
</dbReference>
<proteinExistence type="predicted"/>
<dbReference type="FunFam" id="3.20.20.450:FF:000001">
    <property type="entry name" value="Cyclic di-GMP phosphodiesterase yahA"/>
    <property type="match status" value="1"/>
</dbReference>
<dbReference type="NCBIfam" id="TIGR00254">
    <property type="entry name" value="GGDEF"/>
    <property type="match status" value="1"/>
</dbReference>
<dbReference type="PANTHER" id="PTHR44757">
    <property type="entry name" value="DIGUANYLATE CYCLASE DGCP"/>
    <property type="match status" value="1"/>
</dbReference>
<sequence>MTILTPATPTADWLQALHSSNSAWLVTDEQLRVAHVNEGFTRLLGYSLQDMQDAWPLEKLLGQDTELAPHIRDELEQHGAYTGELLLRCKDGSPLWVAATVNTLNRQPFPKVGTTAEVIVLTDIGFTKRFEALQRQMLEDVVMEKPLANLLHDMCGTLEQMIPQVKVCVMDVDASGLLNPLAAPSIAPQVLELMKCVRSGPDRGASASAAYLGHEVMTPDIAEDAHWGAVATLFTSAGLQACWSNPIKNHEGRVVGTLDFYFDTPRSPNELHRQLVLACLHLCAVAMERDASKHRIRQLAYYDTLTRLPNRTMFNECAEQALHAMRGHQGLVFFLDLDRFKLWNDSLGHAAGDALLREIADRLGSCTRPEDVVGRLSSDEFAVLMPHCAPDQMPFLAQRMLDAIAEPFSINGVMTTPNACVGVCTYPEDGTDIETLLRHADQAMYAAKGQGSQRWERYRPEMGKISQERADMERELRTTLAAGGLQLHYQPQICSSGAQRLYGVEALARWQHPEWGWVPPPRFIAVAEDSGLIHTLTSWLIDAACTQLATWRAQGVSMPHVSINLSTNNFHLPDFAMQVQQTLLRHGLNGQDLMLEITESVMLDSSPATLNNLQTLHAMGMRLSMDDFGTGYSSLSYLHRLPISELKLDKSFVQDVTVSSAASALTRSVLNIATSLGMTVVAEGVETQEQADWLARHGCPVLQGYRFAKPMPATDIGPWVQQHAERHAAAPLSHPND</sequence>
<dbReference type="PROSITE" id="PS50112">
    <property type="entry name" value="PAS"/>
    <property type="match status" value="1"/>
</dbReference>
<dbReference type="SUPFAM" id="SSF55785">
    <property type="entry name" value="PYP-like sensor domain (PAS domain)"/>
    <property type="match status" value="1"/>
</dbReference>
<dbReference type="InterPro" id="IPR012226">
    <property type="entry name" value="Diguanyl_cyclase/Pdiesterase"/>
</dbReference>
<dbReference type="SMART" id="SM00091">
    <property type="entry name" value="PAS"/>
    <property type="match status" value="1"/>
</dbReference>
<dbReference type="NCBIfam" id="TIGR00229">
    <property type="entry name" value="sensory_box"/>
    <property type="match status" value="1"/>
</dbReference>
<dbReference type="CDD" id="cd01948">
    <property type="entry name" value="EAL"/>
    <property type="match status" value="1"/>
</dbReference>
<dbReference type="Pfam" id="PF00990">
    <property type="entry name" value="GGDEF"/>
    <property type="match status" value="1"/>
</dbReference>
<dbReference type="EC" id="3.1.4.52" evidence="4"/>
<evidence type="ECO:0000259" key="3">
    <source>
        <dbReference type="PROSITE" id="PS50887"/>
    </source>
</evidence>
<keyword evidence="4" id="KW-0378">Hydrolase</keyword>
<dbReference type="InterPro" id="IPR000160">
    <property type="entry name" value="GGDEF_dom"/>
</dbReference>
<dbReference type="InterPro" id="IPR029787">
    <property type="entry name" value="Nucleotide_cyclase"/>
</dbReference>
<feature type="domain" description="EAL" evidence="2">
    <location>
        <begin position="469"/>
        <end position="724"/>
    </location>
</feature>
<reference evidence="4" key="1">
    <citation type="submission" date="2020-05" db="EMBL/GenBank/DDBJ databases">
        <authorList>
            <person name="Delgado-Blas J."/>
        </authorList>
    </citation>
    <scope>NUCLEOTIDE SEQUENCE</scope>
    <source>
        <strain evidence="4">BB1454</strain>
    </source>
</reference>
<organism evidence="4 5">
    <name type="scientific">Comamonas aquatica</name>
    <dbReference type="NCBI Taxonomy" id="225991"/>
    <lineage>
        <taxon>Bacteria</taxon>
        <taxon>Pseudomonadati</taxon>
        <taxon>Pseudomonadota</taxon>
        <taxon>Betaproteobacteria</taxon>
        <taxon>Burkholderiales</taxon>
        <taxon>Comamonadaceae</taxon>
        <taxon>Comamonas</taxon>
    </lineage>
</organism>
<protein>
    <submittedName>
        <fullName evidence="4">Cyclic di-GMP phosphodiesterase Gmr</fullName>
        <ecNumber evidence="4">3.1.4.52</ecNumber>
    </submittedName>
</protein>
<dbReference type="Pfam" id="PF00563">
    <property type="entry name" value="EAL"/>
    <property type="match status" value="1"/>
</dbReference>